<feature type="domain" description="Cytochrome C Planctomycete-type" evidence="2">
    <location>
        <begin position="186"/>
        <end position="245"/>
    </location>
</feature>
<dbReference type="InterPro" id="IPR011429">
    <property type="entry name" value="Cyt_c_Planctomycete-type"/>
</dbReference>
<organism evidence="4 5">
    <name type="scientific">Ulvibacterium marinum</name>
    <dbReference type="NCBI Taxonomy" id="2419782"/>
    <lineage>
        <taxon>Bacteria</taxon>
        <taxon>Pseudomonadati</taxon>
        <taxon>Bacteroidota</taxon>
        <taxon>Flavobacteriia</taxon>
        <taxon>Flavobacteriales</taxon>
        <taxon>Flavobacteriaceae</taxon>
        <taxon>Ulvibacterium</taxon>
    </lineage>
</organism>
<dbReference type="SUPFAM" id="SSF52047">
    <property type="entry name" value="RNI-like"/>
    <property type="match status" value="1"/>
</dbReference>
<feature type="transmembrane region" description="Helical" evidence="1">
    <location>
        <begin position="48"/>
        <end position="70"/>
    </location>
</feature>
<name>A0A3B0BZN1_9FLAO</name>
<evidence type="ECO:0000313" key="4">
    <source>
        <dbReference type="EMBL" id="RKN77861.1"/>
    </source>
</evidence>
<keyword evidence="1" id="KW-0472">Membrane</keyword>
<dbReference type="EMBL" id="RBCJ01000005">
    <property type="protein sequence ID" value="RKN77861.1"/>
    <property type="molecule type" value="Genomic_DNA"/>
</dbReference>
<evidence type="ECO:0000259" key="2">
    <source>
        <dbReference type="Pfam" id="PF07635"/>
    </source>
</evidence>
<dbReference type="Proteomes" id="UP000276603">
    <property type="component" value="Unassembled WGS sequence"/>
</dbReference>
<evidence type="ECO:0000259" key="3">
    <source>
        <dbReference type="Pfam" id="PF09990"/>
    </source>
</evidence>
<dbReference type="AlphaFoldDB" id="A0A3B0BZN1"/>
<feature type="transmembrane region" description="Helical" evidence="1">
    <location>
        <begin position="113"/>
        <end position="131"/>
    </location>
</feature>
<reference evidence="4 5" key="1">
    <citation type="submission" date="2018-10" db="EMBL/GenBank/DDBJ databases">
        <title>Ulvibacterium marinum gen. nov., sp. nov., a novel marine bacterium of the family Flavobacteriaceae, isolated from a culture of the green alga Ulva prolifera.</title>
        <authorList>
            <person name="Zhang Z."/>
        </authorList>
    </citation>
    <scope>NUCLEOTIDE SEQUENCE [LARGE SCALE GENOMIC DNA]</scope>
    <source>
        <strain evidence="4 5">CCMM003</strain>
    </source>
</reference>
<proteinExistence type="predicted"/>
<keyword evidence="1" id="KW-0812">Transmembrane</keyword>
<comment type="caution">
    <text evidence="4">The sequence shown here is derived from an EMBL/GenBank/DDBJ whole genome shotgun (WGS) entry which is preliminary data.</text>
</comment>
<dbReference type="InterPro" id="IPR001611">
    <property type="entry name" value="Leu-rich_rpt"/>
</dbReference>
<evidence type="ECO:0000256" key="1">
    <source>
        <dbReference type="SAM" id="Phobius"/>
    </source>
</evidence>
<dbReference type="PANTHER" id="PTHR35889:SF3">
    <property type="entry name" value="F-BOX DOMAIN-CONTAINING PROTEIN"/>
    <property type="match status" value="1"/>
</dbReference>
<dbReference type="Pfam" id="PF09990">
    <property type="entry name" value="DUF2231"/>
    <property type="match status" value="1"/>
</dbReference>
<feature type="domain" description="DUF2231" evidence="3">
    <location>
        <begin position="15"/>
        <end position="134"/>
    </location>
</feature>
<dbReference type="OrthoDB" id="1099022at2"/>
<dbReference type="Pfam" id="PF13516">
    <property type="entry name" value="LRR_6"/>
    <property type="match status" value="2"/>
</dbReference>
<sequence length="441" mass="48934">MENQVSDFVLFIGRFHPLVVHLPIGFLILAVILGISSKFETFKGAYHLLDLTLWLGALSAAMACVMGYMLSLEGGYNTDTVFLHQWGGIALAILAFALLAYRKKAKIRPLVQRIGFVVLLLLLLYTGHLGGNLTHGSSYLFQYAPNPVRKMAGFPPKINRVHKEITHIDSALVFEDIITPILDARCITCHNNDKIKGDLLLTSFESVMKGGESGDAIIPGNSAESELFKRITLPHDHEDFMPPEGKAPLSKEQIGFMEWWIDSGAKTNATLADLSASGEIRDKLEKYLKIGKYNTILNNPIDPINPSVVDDLRASGFNLASLSENLNYLEVSAKIGQKISMNQLEKLTKAKSHIVHLDLKNSGITDESLTIINTLPNLIRLRLDQNPITDDGIRKLTDLSNLEYLNLSFTNISNASLALVKDYKNLKQVYHYKTDVSGTEE</sequence>
<accession>A0A3B0BZN1</accession>
<dbReference type="InterPro" id="IPR032675">
    <property type="entry name" value="LRR_dom_sf"/>
</dbReference>
<protein>
    <submittedName>
        <fullName evidence="4">Ribonuclease inhibitor</fullName>
    </submittedName>
</protein>
<dbReference type="PANTHER" id="PTHR35889">
    <property type="entry name" value="CYCLOINULO-OLIGOSACCHARIDE FRUCTANOTRANSFERASE-RELATED"/>
    <property type="match status" value="1"/>
</dbReference>
<dbReference type="RefSeq" id="WP_120713758.1">
    <property type="nucleotide sequence ID" value="NZ_RBCJ01000005.1"/>
</dbReference>
<keyword evidence="5" id="KW-1185">Reference proteome</keyword>
<dbReference type="Pfam" id="PF07635">
    <property type="entry name" value="PSCyt1"/>
    <property type="match status" value="1"/>
</dbReference>
<dbReference type="Gene3D" id="3.80.10.10">
    <property type="entry name" value="Ribonuclease Inhibitor"/>
    <property type="match status" value="1"/>
</dbReference>
<keyword evidence="1" id="KW-1133">Transmembrane helix</keyword>
<evidence type="ECO:0000313" key="5">
    <source>
        <dbReference type="Proteomes" id="UP000276603"/>
    </source>
</evidence>
<feature type="transmembrane region" description="Helical" evidence="1">
    <location>
        <begin position="82"/>
        <end position="101"/>
    </location>
</feature>
<dbReference type="InterPro" id="IPR019251">
    <property type="entry name" value="DUF2231_TM"/>
</dbReference>
<gene>
    <name evidence="4" type="ORF">D7Z94_21755</name>
</gene>
<feature type="transmembrane region" description="Helical" evidence="1">
    <location>
        <begin position="15"/>
        <end position="36"/>
    </location>
</feature>